<evidence type="ECO:0000313" key="2">
    <source>
        <dbReference type="Proteomes" id="UP001151532"/>
    </source>
</evidence>
<dbReference type="Proteomes" id="UP001151532">
    <property type="component" value="Chromosome 4"/>
</dbReference>
<comment type="caution">
    <text evidence="1">The sequence shown here is derived from an EMBL/GenBank/DDBJ whole genome shotgun (WGS) entry which is preliminary data.</text>
</comment>
<accession>A0A9Q0WGA8</accession>
<evidence type="ECO:0000313" key="1">
    <source>
        <dbReference type="EMBL" id="KAJ6766188.1"/>
    </source>
</evidence>
<reference evidence="1" key="2">
    <citation type="journal article" date="2023" name="Int. J. Mol. Sci.">
        <title>De Novo Assembly and Annotation of 11 Diverse Shrub Willow (Salix) Genomes Reveals Novel Gene Organization in Sex-Linked Regions.</title>
        <authorList>
            <person name="Hyden B."/>
            <person name="Feng K."/>
            <person name="Yates T.B."/>
            <person name="Jawdy S."/>
            <person name="Cereghino C."/>
            <person name="Smart L.B."/>
            <person name="Muchero W."/>
        </authorList>
    </citation>
    <scope>NUCLEOTIDE SEQUENCE</scope>
    <source>
        <tissue evidence="1">Shoot tip</tissue>
    </source>
</reference>
<dbReference type="EMBL" id="JAPFFK010000004">
    <property type="protein sequence ID" value="KAJ6766188.1"/>
    <property type="molecule type" value="Genomic_DNA"/>
</dbReference>
<proteinExistence type="predicted"/>
<keyword evidence="2" id="KW-1185">Reference proteome</keyword>
<sequence length="120" mass="13437">MAIIKLTGMSLDMPERNYCSHKLVGGDGFLFKEKIRWTSKELTYSSKFGSPKHPFLLSEMNKAYLGSKNLASNEHDFRANDGVVVCEEEPMQLELPNLISPIPLLGSDDFCESFLGSSYP</sequence>
<protein>
    <submittedName>
        <fullName evidence="1">Uncharacterized protein</fullName>
    </submittedName>
</protein>
<dbReference type="AlphaFoldDB" id="A0A9Q0WGA8"/>
<organism evidence="1 2">
    <name type="scientific">Salix purpurea</name>
    <name type="common">Purple osier willow</name>
    <dbReference type="NCBI Taxonomy" id="77065"/>
    <lineage>
        <taxon>Eukaryota</taxon>
        <taxon>Viridiplantae</taxon>
        <taxon>Streptophyta</taxon>
        <taxon>Embryophyta</taxon>
        <taxon>Tracheophyta</taxon>
        <taxon>Spermatophyta</taxon>
        <taxon>Magnoliopsida</taxon>
        <taxon>eudicotyledons</taxon>
        <taxon>Gunneridae</taxon>
        <taxon>Pentapetalae</taxon>
        <taxon>rosids</taxon>
        <taxon>fabids</taxon>
        <taxon>Malpighiales</taxon>
        <taxon>Salicaceae</taxon>
        <taxon>Saliceae</taxon>
        <taxon>Salix</taxon>
    </lineage>
</organism>
<name>A0A9Q0WGA8_SALPP</name>
<reference evidence="1" key="1">
    <citation type="submission" date="2022-11" db="EMBL/GenBank/DDBJ databases">
        <authorList>
            <person name="Hyden B.L."/>
            <person name="Feng K."/>
            <person name="Yates T."/>
            <person name="Jawdy S."/>
            <person name="Smart L.B."/>
            <person name="Muchero W."/>
        </authorList>
    </citation>
    <scope>NUCLEOTIDE SEQUENCE</scope>
    <source>
        <tissue evidence="1">Shoot tip</tissue>
    </source>
</reference>
<gene>
    <name evidence="1" type="ORF">OIU79_022196</name>
</gene>